<dbReference type="InParanoid" id="A0A5C3NKN9"/>
<dbReference type="Proteomes" id="UP000308197">
    <property type="component" value="Unassembled WGS sequence"/>
</dbReference>
<reference evidence="1 2" key="1">
    <citation type="journal article" date="2019" name="Nat. Ecol. Evol.">
        <title>Megaphylogeny resolves global patterns of mushroom evolution.</title>
        <authorList>
            <person name="Varga T."/>
            <person name="Krizsan K."/>
            <person name="Foldi C."/>
            <person name="Dima B."/>
            <person name="Sanchez-Garcia M."/>
            <person name="Sanchez-Ramirez S."/>
            <person name="Szollosi G.J."/>
            <person name="Szarkandi J.G."/>
            <person name="Papp V."/>
            <person name="Albert L."/>
            <person name="Andreopoulos W."/>
            <person name="Angelini C."/>
            <person name="Antonin V."/>
            <person name="Barry K.W."/>
            <person name="Bougher N.L."/>
            <person name="Buchanan P."/>
            <person name="Buyck B."/>
            <person name="Bense V."/>
            <person name="Catcheside P."/>
            <person name="Chovatia M."/>
            <person name="Cooper J."/>
            <person name="Damon W."/>
            <person name="Desjardin D."/>
            <person name="Finy P."/>
            <person name="Geml J."/>
            <person name="Haridas S."/>
            <person name="Hughes K."/>
            <person name="Justo A."/>
            <person name="Karasinski D."/>
            <person name="Kautmanova I."/>
            <person name="Kiss B."/>
            <person name="Kocsube S."/>
            <person name="Kotiranta H."/>
            <person name="LaButti K.M."/>
            <person name="Lechner B.E."/>
            <person name="Liimatainen K."/>
            <person name="Lipzen A."/>
            <person name="Lukacs Z."/>
            <person name="Mihaltcheva S."/>
            <person name="Morgado L.N."/>
            <person name="Niskanen T."/>
            <person name="Noordeloos M.E."/>
            <person name="Ohm R.A."/>
            <person name="Ortiz-Santana B."/>
            <person name="Ovrebo C."/>
            <person name="Racz N."/>
            <person name="Riley R."/>
            <person name="Savchenko A."/>
            <person name="Shiryaev A."/>
            <person name="Soop K."/>
            <person name="Spirin V."/>
            <person name="Szebenyi C."/>
            <person name="Tomsovsky M."/>
            <person name="Tulloss R.E."/>
            <person name="Uehling J."/>
            <person name="Grigoriev I.V."/>
            <person name="Vagvolgyi C."/>
            <person name="Papp T."/>
            <person name="Martin F.M."/>
            <person name="Miettinen O."/>
            <person name="Hibbett D.S."/>
            <person name="Nagy L.G."/>
        </authorList>
    </citation>
    <scope>NUCLEOTIDE SEQUENCE [LARGE SCALE GENOMIC DNA]</scope>
    <source>
        <strain evidence="1 2">HHB13444</strain>
    </source>
</reference>
<gene>
    <name evidence="1" type="ORF">K466DRAFT_607716</name>
</gene>
<keyword evidence="2" id="KW-1185">Reference proteome</keyword>
<name>A0A5C3NKN9_9APHY</name>
<accession>A0A5C3NKN9</accession>
<dbReference type="EMBL" id="ML213173">
    <property type="protein sequence ID" value="TFK77774.1"/>
    <property type="molecule type" value="Genomic_DNA"/>
</dbReference>
<evidence type="ECO:0000313" key="1">
    <source>
        <dbReference type="EMBL" id="TFK77774.1"/>
    </source>
</evidence>
<protein>
    <submittedName>
        <fullName evidence="1">Uncharacterized protein</fullName>
    </submittedName>
</protein>
<dbReference type="AlphaFoldDB" id="A0A5C3NKN9"/>
<evidence type="ECO:0000313" key="2">
    <source>
        <dbReference type="Proteomes" id="UP000308197"/>
    </source>
</evidence>
<sequence length="193" mass="21429">MYEIPDQPELPSPSHQPIPAVYGLHVTPEPYVFCAGCAHGFKNLKTLRLHKCTMEAPPSASSTHHYAQTLFNHPKCFIAVAIPEANNRTPLSYRLRQLLRDARDHLSAPPAATTPITAPTHTDAAMAFIRQEQWDKEVLGLNPVQVSEWVSLDENHPILSKMRPVCASYLGKVHALLLSAPDPIKTALARFNE</sequence>
<proteinExistence type="predicted"/>
<organism evidence="1 2">
    <name type="scientific">Polyporus arcularius HHB13444</name>
    <dbReference type="NCBI Taxonomy" id="1314778"/>
    <lineage>
        <taxon>Eukaryota</taxon>
        <taxon>Fungi</taxon>
        <taxon>Dikarya</taxon>
        <taxon>Basidiomycota</taxon>
        <taxon>Agaricomycotina</taxon>
        <taxon>Agaricomycetes</taxon>
        <taxon>Polyporales</taxon>
        <taxon>Polyporaceae</taxon>
        <taxon>Polyporus</taxon>
    </lineage>
</organism>